<name>A0A183D7J1_9BILA</name>
<dbReference type="EMBL" id="UYRT01009132">
    <property type="protein sequence ID" value="VDK46639.1"/>
    <property type="molecule type" value="Genomic_DNA"/>
</dbReference>
<dbReference type="Gene3D" id="3.40.710.10">
    <property type="entry name" value="DD-peptidase/beta-lactamase superfamily"/>
    <property type="match status" value="1"/>
</dbReference>
<evidence type="ECO:0000259" key="1">
    <source>
        <dbReference type="Pfam" id="PF00144"/>
    </source>
</evidence>
<dbReference type="Proteomes" id="UP000271098">
    <property type="component" value="Unassembled WGS sequence"/>
</dbReference>
<dbReference type="PANTHER" id="PTHR43319:SF3">
    <property type="entry name" value="BETA-LACTAMASE-RELATED DOMAIN-CONTAINING PROTEIN"/>
    <property type="match status" value="1"/>
</dbReference>
<dbReference type="WBParaSite" id="GPUH_0000468901-mRNA-1">
    <property type="protein sequence ID" value="GPUH_0000468901-mRNA-1"/>
    <property type="gene ID" value="GPUH_0000468901"/>
</dbReference>
<reference evidence="2 3" key="2">
    <citation type="submission" date="2018-11" db="EMBL/GenBank/DDBJ databases">
        <authorList>
            <consortium name="Pathogen Informatics"/>
        </authorList>
    </citation>
    <scope>NUCLEOTIDE SEQUENCE [LARGE SCALE GENOMIC DNA]</scope>
</reference>
<dbReference type="Pfam" id="PF00144">
    <property type="entry name" value="Beta-lactamase"/>
    <property type="match status" value="1"/>
</dbReference>
<accession>A0A183D7J1</accession>
<feature type="domain" description="Beta-lactamase-related" evidence="1">
    <location>
        <begin position="3"/>
        <end position="227"/>
    </location>
</feature>
<keyword evidence="3" id="KW-1185">Reference proteome</keyword>
<reference evidence="4" key="1">
    <citation type="submission" date="2016-06" db="UniProtKB">
        <authorList>
            <consortium name="WormBaseParasite"/>
        </authorList>
    </citation>
    <scope>IDENTIFICATION</scope>
</reference>
<dbReference type="AlphaFoldDB" id="A0A183D7J1"/>
<organism evidence="4">
    <name type="scientific">Gongylonema pulchrum</name>
    <dbReference type="NCBI Taxonomy" id="637853"/>
    <lineage>
        <taxon>Eukaryota</taxon>
        <taxon>Metazoa</taxon>
        <taxon>Ecdysozoa</taxon>
        <taxon>Nematoda</taxon>
        <taxon>Chromadorea</taxon>
        <taxon>Rhabditida</taxon>
        <taxon>Spirurina</taxon>
        <taxon>Spiruromorpha</taxon>
        <taxon>Spiruroidea</taxon>
        <taxon>Gongylonematidae</taxon>
        <taxon>Gongylonema</taxon>
    </lineage>
</organism>
<dbReference type="PANTHER" id="PTHR43319">
    <property type="entry name" value="BETA-LACTAMASE-RELATED"/>
    <property type="match status" value="1"/>
</dbReference>
<proteinExistence type="predicted"/>
<dbReference type="InterPro" id="IPR001466">
    <property type="entry name" value="Beta-lactam-related"/>
</dbReference>
<protein>
    <submittedName>
        <fullName evidence="4">Beta-lactamase domain-containing protein</fullName>
    </submittedName>
</protein>
<dbReference type="OrthoDB" id="5946976at2759"/>
<sequence>MSKILESQKPNWTPGQGVGYHAMTFGWLVDQLVRRIDPKKRSLAQFFKEEIAQPHGKSFTFRALLHKINDVHNVQKCLKNANVDLIIGAPVELEYRIARLASEPKLLAAREILEYPALLKMVWNAMYASVATGDRLLGKMHQNYAWMGSGALKFNNPEIRSLEMPAATGMSTARALAKLHSLLVEGKLLKQSTTERLCSTPPVLNQPDLVISQPVSFGRGFWYSKNPQVVNQRNQYFRIFISVQNFFLFISTW</sequence>
<dbReference type="InterPro" id="IPR052907">
    <property type="entry name" value="Beta-lactamase/esterase"/>
</dbReference>
<dbReference type="SUPFAM" id="SSF56601">
    <property type="entry name" value="beta-lactamase/transpeptidase-like"/>
    <property type="match status" value="1"/>
</dbReference>
<dbReference type="InterPro" id="IPR012338">
    <property type="entry name" value="Beta-lactam/transpept-like"/>
</dbReference>
<evidence type="ECO:0000313" key="2">
    <source>
        <dbReference type="EMBL" id="VDK46639.1"/>
    </source>
</evidence>
<gene>
    <name evidence="2" type="ORF">GPUH_LOCUS4682</name>
</gene>
<evidence type="ECO:0000313" key="4">
    <source>
        <dbReference type="WBParaSite" id="GPUH_0000468901-mRNA-1"/>
    </source>
</evidence>
<evidence type="ECO:0000313" key="3">
    <source>
        <dbReference type="Proteomes" id="UP000271098"/>
    </source>
</evidence>